<organism evidence="1 2">
    <name type="scientific">Polyplax serrata</name>
    <name type="common">Common mouse louse</name>
    <dbReference type="NCBI Taxonomy" id="468196"/>
    <lineage>
        <taxon>Eukaryota</taxon>
        <taxon>Metazoa</taxon>
        <taxon>Ecdysozoa</taxon>
        <taxon>Arthropoda</taxon>
        <taxon>Hexapoda</taxon>
        <taxon>Insecta</taxon>
        <taxon>Pterygota</taxon>
        <taxon>Neoptera</taxon>
        <taxon>Paraneoptera</taxon>
        <taxon>Psocodea</taxon>
        <taxon>Troctomorpha</taxon>
        <taxon>Phthiraptera</taxon>
        <taxon>Anoplura</taxon>
        <taxon>Polyplacidae</taxon>
        <taxon>Polyplax</taxon>
    </lineage>
</organism>
<evidence type="ECO:0000313" key="2">
    <source>
        <dbReference type="Proteomes" id="UP001372834"/>
    </source>
</evidence>
<feature type="non-terminal residue" evidence="1">
    <location>
        <position position="56"/>
    </location>
</feature>
<protein>
    <submittedName>
        <fullName evidence="1">Uncharacterized protein</fullName>
    </submittedName>
</protein>
<proteinExistence type="predicted"/>
<reference evidence="1 2" key="1">
    <citation type="submission" date="2023-10" db="EMBL/GenBank/DDBJ databases">
        <title>Genomes of two closely related lineages of the louse Polyplax serrata with different host specificities.</title>
        <authorList>
            <person name="Martinu J."/>
            <person name="Tarabai H."/>
            <person name="Stefka J."/>
            <person name="Hypsa V."/>
        </authorList>
    </citation>
    <scope>NUCLEOTIDE SEQUENCE [LARGE SCALE GENOMIC DNA]</scope>
    <source>
        <strain evidence="1">HR10_N</strain>
    </source>
</reference>
<dbReference type="Proteomes" id="UP001372834">
    <property type="component" value="Unassembled WGS sequence"/>
</dbReference>
<evidence type="ECO:0000313" key="1">
    <source>
        <dbReference type="EMBL" id="KAK6644105.1"/>
    </source>
</evidence>
<dbReference type="EMBL" id="JAWJWE010000001">
    <property type="protein sequence ID" value="KAK6644105.1"/>
    <property type="molecule type" value="Genomic_DNA"/>
</dbReference>
<comment type="caution">
    <text evidence="1">The sequence shown here is derived from an EMBL/GenBank/DDBJ whole genome shotgun (WGS) entry which is preliminary data.</text>
</comment>
<name>A0AAN8SGX5_POLSC</name>
<accession>A0AAN8SGX5</accession>
<sequence length="56" mass="6423">MDDGGRKELETDRVRLGDKIQGCGGELWVKCNIHKCIFIRINNEEESVPVSPWFTC</sequence>
<dbReference type="AlphaFoldDB" id="A0AAN8SGX5"/>
<gene>
    <name evidence="1" type="ORF">RUM43_000371</name>
</gene>